<feature type="domain" description="GP-PDE" evidence="1">
    <location>
        <begin position="17"/>
        <end position="304"/>
    </location>
</feature>
<evidence type="ECO:0000313" key="2">
    <source>
        <dbReference type="EMBL" id="NIZ63163.1"/>
    </source>
</evidence>
<accession>A0ABX0WE86</accession>
<evidence type="ECO:0000259" key="1">
    <source>
        <dbReference type="PROSITE" id="PS51704"/>
    </source>
</evidence>
<dbReference type="InterPro" id="IPR017946">
    <property type="entry name" value="PLC-like_Pdiesterase_TIM-brl"/>
</dbReference>
<comment type="caution">
    <text evidence="2">The sequence shown here is derived from an EMBL/GenBank/DDBJ whole genome shotgun (WGS) entry which is preliminary data.</text>
</comment>
<dbReference type="PROSITE" id="PS50007">
    <property type="entry name" value="PIPLC_X_DOMAIN"/>
    <property type="match status" value="1"/>
</dbReference>
<name>A0ABX0WE86_9RHOB</name>
<proteinExistence type="predicted"/>
<dbReference type="PROSITE" id="PS51704">
    <property type="entry name" value="GP_PDE"/>
    <property type="match status" value="1"/>
</dbReference>
<organism evidence="2 3">
    <name type="scientific">Parasedimentitalea denitrificans</name>
    <dbReference type="NCBI Taxonomy" id="2211118"/>
    <lineage>
        <taxon>Bacteria</taxon>
        <taxon>Pseudomonadati</taxon>
        <taxon>Pseudomonadota</taxon>
        <taxon>Alphaproteobacteria</taxon>
        <taxon>Rhodobacterales</taxon>
        <taxon>Paracoccaceae</taxon>
        <taxon>Parasedimentitalea</taxon>
    </lineage>
</organism>
<dbReference type="InterPro" id="IPR030395">
    <property type="entry name" value="GP_PDE_dom"/>
</dbReference>
<dbReference type="Pfam" id="PF03009">
    <property type="entry name" value="GDPD"/>
    <property type="match status" value="1"/>
</dbReference>
<dbReference type="PANTHER" id="PTHR46211:SF14">
    <property type="entry name" value="GLYCEROPHOSPHODIESTER PHOSPHODIESTERASE"/>
    <property type="match status" value="1"/>
</dbReference>
<dbReference type="EMBL" id="QHLQ01000030">
    <property type="protein sequence ID" value="NIZ63163.1"/>
    <property type="molecule type" value="Genomic_DNA"/>
</dbReference>
<dbReference type="PANTHER" id="PTHR46211">
    <property type="entry name" value="GLYCEROPHOSPHORYL DIESTER PHOSPHODIESTERASE"/>
    <property type="match status" value="1"/>
</dbReference>
<dbReference type="SUPFAM" id="SSF51695">
    <property type="entry name" value="PLC-like phosphodiesterases"/>
    <property type="match status" value="1"/>
</dbReference>
<reference evidence="2 3" key="1">
    <citation type="submission" date="2018-05" db="EMBL/GenBank/DDBJ databases">
        <authorList>
            <person name="Zhang Y.-J."/>
        </authorList>
    </citation>
    <scope>NUCLEOTIDE SEQUENCE [LARGE SCALE GENOMIC DNA]</scope>
    <source>
        <strain evidence="2 3">CY04</strain>
    </source>
</reference>
<evidence type="ECO:0000313" key="3">
    <source>
        <dbReference type="Proteomes" id="UP001429564"/>
    </source>
</evidence>
<dbReference type="Gene3D" id="3.20.20.190">
    <property type="entry name" value="Phosphatidylinositol (PI) phosphodiesterase"/>
    <property type="match status" value="1"/>
</dbReference>
<sequence>MVQYPQLEAFSAKEGVIRVIGHRGARGIMPENTMEGFAFTLACGVRLLEFDVVMTKDNVPVITHNHHLTRSIVRDGNDDWLPGEEPKVSDLDWADLAQLDVGGLDGDSEYGLRFPDQAFLCDVRIPKLSDLCRLITQPEYEDVHMMLEIKSDPDKLQDAAARSAIVTAVANEVRSFGLSERTLMHSFDWNLLAECKRIAPEMPTSFLTQLPDNAADAGEDHAITACPDLTTGTVIAPELVAQAGGSLWCPYFQDVTAEAVARAQDLGLRVAVWTVNEVEEIDQMIGLGVDAIVSDYPGRVQRRLLAHGFGWSARTAVVGTLKAST</sequence>
<gene>
    <name evidence="2" type="ORF">DL239_19545</name>
</gene>
<dbReference type="Proteomes" id="UP001429564">
    <property type="component" value="Unassembled WGS sequence"/>
</dbReference>
<keyword evidence="3" id="KW-1185">Reference proteome</keyword>
<protein>
    <submittedName>
        <fullName evidence="2">Glycerophosphodiester phosphodiesterase</fullName>
    </submittedName>
</protein>